<dbReference type="RefSeq" id="WP_066431696.1">
    <property type="nucleotide sequence ID" value="NZ_QLLQ01000003.1"/>
</dbReference>
<dbReference type="STRING" id="49280.A9996_04940"/>
<dbReference type="EMBL" id="QLLQ01000003">
    <property type="protein sequence ID" value="RAJ25901.1"/>
    <property type="molecule type" value="Genomic_DNA"/>
</dbReference>
<dbReference type="OrthoDB" id="6190788at2"/>
<dbReference type="PANTHER" id="PTHR34220">
    <property type="entry name" value="SENSOR HISTIDINE KINASE YPDA"/>
    <property type="match status" value="1"/>
</dbReference>
<dbReference type="AlphaFoldDB" id="A0A1A7R4I5"/>
<dbReference type="Gene3D" id="1.25.40.10">
    <property type="entry name" value="Tetratricopeptide repeat domain"/>
    <property type="match status" value="3"/>
</dbReference>
<dbReference type="GO" id="GO:0016020">
    <property type="term" value="C:membrane"/>
    <property type="evidence" value="ECO:0007669"/>
    <property type="project" value="InterPro"/>
</dbReference>
<dbReference type="SMART" id="SM00028">
    <property type="entry name" value="TPR"/>
    <property type="match status" value="7"/>
</dbReference>
<dbReference type="GO" id="GO:0000155">
    <property type="term" value="F:phosphorelay sensor kinase activity"/>
    <property type="evidence" value="ECO:0007669"/>
    <property type="project" value="InterPro"/>
</dbReference>
<feature type="repeat" description="TPR" evidence="1">
    <location>
        <begin position="176"/>
        <end position="209"/>
    </location>
</feature>
<evidence type="ECO:0000259" key="3">
    <source>
        <dbReference type="Pfam" id="PF06580"/>
    </source>
</evidence>
<keyword evidence="5" id="KW-1185">Reference proteome</keyword>
<evidence type="ECO:0000256" key="2">
    <source>
        <dbReference type="SAM" id="Phobius"/>
    </source>
</evidence>
<dbReference type="Pfam" id="PF06580">
    <property type="entry name" value="His_kinase"/>
    <property type="match status" value="1"/>
</dbReference>
<reference evidence="4 5" key="1">
    <citation type="submission" date="2018-06" db="EMBL/GenBank/DDBJ databases">
        <title>Genomic Encyclopedia of Archaeal and Bacterial Type Strains, Phase II (KMG-II): from individual species to whole genera.</title>
        <authorList>
            <person name="Goeker M."/>
        </authorList>
    </citation>
    <scope>NUCLEOTIDE SEQUENCE [LARGE SCALE GENOMIC DNA]</scope>
    <source>
        <strain evidence="4 5">DSM 12408</strain>
    </source>
</reference>
<dbReference type="SUPFAM" id="SSF48452">
    <property type="entry name" value="TPR-like"/>
    <property type="match status" value="2"/>
</dbReference>
<protein>
    <submittedName>
        <fullName evidence="4">Tetratricopeptide repeat protein</fullName>
    </submittedName>
</protein>
<dbReference type="SUPFAM" id="SSF55874">
    <property type="entry name" value="ATPase domain of HSP90 chaperone/DNA topoisomerase II/histidine kinase"/>
    <property type="match status" value="1"/>
</dbReference>
<dbReference type="InterPro" id="IPR019734">
    <property type="entry name" value="TPR_rpt"/>
</dbReference>
<gene>
    <name evidence="4" type="ORF">LX77_01318</name>
</gene>
<accession>A0A1A7R4I5</accession>
<feature type="transmembrane region" description="Helical" evidence="2">
    <location>
        <begin position="414"/>
        <end position="432"/>
    </location>
</feature>
<proteinExistence type="predicted"/>
<keyword evidence="2" id="KW-1133">Transmembrane helix</keyword>
<dbReference type="Proteomes" id="UP000248987">
    <property type="component" value="Unassembled WGS sequence"/>
</dbReference>
<evidence type="ECO:0000313" key="4">
    <source>
        <dbReference type="EMBL" id="RAJ25901.1"/>
    </source>
</evidence>
<feature type="domain" description="Signal transduction histidine kinase internal region" evidence="3">
    <location>
        <begin position="448"/>
        <end position="526"/>
    </location>
</feature>
<dbReference type="InterPro" id="IPR050640">
    <property type="entry name" value="Bact_2-comp_sensor_kinase"/>
</dbReference>
<dbReference type="Pfam" id="PF13424">
    <property type="entry name" value="TPR_12"/>
    <property type="match status" value="1"/>
</dbReference>
<comment type="caution">
    <text evidence="4">The sequence shown here is derived from an EMBL/GenBank/DDBJ whole genome shotgun (WGS) entry which is preliminary data.</text>
</comment>
<keyword evidence="1" id="KW-0802">TPR repeat</keyword>
<dbReference type="PROSITE" id="PS50005">
    <property type="entry name" value="TPR"/>
    <property type="match status" value="1"/>
</dbReference>
<keyword evidence="2" id="KW-0472">Membrane</keyword>
<organism evidence="4 5">
    <name type="scientific">Gelidibacter algens</name>
    <dbReference type="NCBI Taxonomy" id="49280"/>
    <lineage>
        <taxon>Bacteria</taxon>
        <taxon>Pseudomonadati</taxon>
        <taxon>Bacteroidota</taxon>
        <taxon>Flavobacteriia</taxon>
        <taxon>Flavobacteriales</taxon>
        <taxon>Flavobacteriaceae</taxon>
        <taxon>Gelidibacter</taxon>
    </lineage>
</organism>
<dbReference type="Pfam" id="PF13181">
    <property type="entry name" value="TPR_8"/>
    <property type="match status" value="1"/>
</dbReference>
<dbReference type="Gene3D" id="3.30.565.10">
    <property type="entry name" value="Histidine kinase-like ATPase, C-terminal domain"/>
    <property type="match status" value="1"/>
</dbReference>
<sequence>MHPIRLKQRALLKEPLSLCILLLMFFCAYNTFQAQNEKPSDFDNTLKNLQGFWPKKHQTIDSIFSRFDSDSLALKDLIIKSGKADALEVESYALNKLGEIYRNIPSYDAALEAHFKAEKLAQQAKNIPLEVISLNMIGVVYRRMDLIKPALDYHKKALDIANSVKDPSQELKSSIAVSQNSMGNIYLTLKQYDLAVEQFEKSLIIEKQYGNKLGLAINYHNLGYADEAKGLLDLALENYKRSLDYNEQINSEVGRVICFISIGQVYIKQEKYNDAKVIIEEALKKALLLGDQFYISYAYINLGWAQKELNMDEEAEFNLKKGLEVSETYGLKTSIVDAHKHLSDFYKKQNDFKTSLFHYKEAIELEKTIFTERNMQYVSDIIVQYENEAKNNQIIQLANENELVKSKMQRNQTIFWFAILALVITAGIMIAINRNRQLRHEKQILTLEQDMLRSQMNPHFIFNSLNSIKLYIINNEKENAVYYLNKFSKFIRKILIASTEKEISLEDELDTMQLYMNIENIRFSNDINFTVDVAPGINTSNIRVPSLILQPFLENALWHGLSSKKEDKQIELKVYKDTDAFITISITDNGIGRKASESINRDRIIKRKSVGLTITKARLTNFSKRFTADYKMEIEDLYDDQNVPVGTKVVVAIPIHSNSLKTA</sequence>
<evidence type="ECO:0000313" key="5">
    <source>
        <dbReference type="Proteomes" id="UP000248987"/>
    </source>
</evidence>
<name>A0A1A7R4I5_9FLAO</name>
<evidence type="ECO:0000256" key="1">
    <source>
        <dbReference type="PROSITE-ProRule" id="PRU00339"/>
    </source>
</evidence>
<dbReference type="InterPro" id="IPR011990">
    <property type="entry name" value="TPR-like_helical_dom_sf"/>
</dbReference>
<dbReference type="InterPro" id="IPR036890">
    <property type="entry name" value="HATPase_C_sf"/>
</dbReference>
<keyword evidence="2" id="KW-0812">Transmembrane</keyword>
<dbReference type="InterPro" id="IPR010559">
    <property type="entry name" value="Sig_transdc_His_kin_internal"/>
</dbReference>
<dbReference type="PANTHER" id="PTHR34220:SF7">
    <property type="entry name" value="SENSOR HISTIDINE KINASE YPDA"/>
    <property type="match status" value="1"/>
</dbReference>